<keyword evidence="3" id="KW-1133">Transmembrane helix</keyword>
<keyword evidence="3" id="KW-0472">Membrane</keyword>
<dbReference type="AlphaFoldDB" id="D5ABR0"/>
<dbReference type="PANTHER" id="PTHR36794:SF1">
    <property type="entry name" value="TRANSMEMBRANE PROTEIN"/>
    <property type="match status" value="1"/>
</dbReference>
<reference evidence="4" key="1">
    <citation type="submission" date="2010-04" db="EMBL/GenBank/DDBJ databases">
        <authorList>
            <person name="Reid K.E."/>
            <person name="Liao N."/>
            <person name="Chan S."/>
            <person name="Docking R."/>
            <person name="Taylor G."/>
            <person name="Moore R."/>
            <person name="Mayo M."/>
            <person name="Munro S."/>
            <person name="King J."/>
            <person name="Yanchuk A."/>
            <person name="Holt R."/>
            <person name="Jones S."/>
            <person name="Marra M."/>
            <person name="Ritland C.E."/>
            <person name="Ritland K."/>
            <person name="Bohlmann J."/>
        </authorList>
    </citation>
    <scope>NUCLEOTIDE SEQUENCE</scope>
    <source>
        <tissue evidence="4">Bud</tissue>
    </source>
</reference>
<keyword evidence="1" id="KW-0175">Coiled coil</keyword>
<feature type="compositionally biased region" description="Gly residues" evidence="2">
    <location>
        <begin position="1"/>
        <end position="15"/>
    </location>
</feature>
<dbReference type="PANTHER" id="PTHR36794">
    <property type="entry name" value="TRANSMEMBRANE PROTEIN"/>
    <property type="match status" value="1"/>
</dbReference>
<protein>
    <submittedName>
        <fullName evidence="4">Uncharacterized protein</fullName>
    </submittedName>
</protein>
<accession>D5ABR0</accession>
<organism evidence="4">
    <name type="scientific">Picea sitchensis</name>
    <name type="common">Sitka spruce</name>
    <name type="synonym">Pinus sitchensis</name>
    <dbReference type="NCBI Taxonomy" id="3332"/>
    <lineage>
        <taxon>Eukaryota</taxon>
        <taxon>Viridiplantae</taxon>
        <taxon>Streptophyta</taxon>
        <taxon>Embryophyta</taxon>
        <taxon>Tracheophyta</taxon>
        <taxon>Spermatophyta</taxon>
        <taxon>Pinopsida</taxon>
        <taxon>Pinidae</taxon>
        <taxon>Conifers I</taxon>
        <taxon>Pinales</taxon>
        <taxon>Pinaceae</taxon>
        <taxon>Picea</taxon>
    </lineage>
</organism>
<sequence>MGMGNDNGGNGGGGESLQKKIEDQWQRSAKHAETYPYVWGSYAVVWGGLGVYTIYKWRKLRRMEDRVRTLQQKLKHLVDAEEAAKIQEAEAAAFKKKTDIEATGK</sequence>
<keyword evidence="3" id="KW-0812">Transmembrane</keyword>
<name>D5ABR0_PICSI</name>
<feature type="region of interest" description="Disordered" evidence="2">
    <location>
        <begin position="1"/>
        <end position="23"/>
    </location>
</feature>
<proteinExistence type="evidence at transcript level"/>
<feature type="transmembrane region" description="Helical" evidence="3">
    <location>
        <begin position="37"/>
        <end position="55"/>
    </location>
</feature>
<evidence type="ECO:0000256" key="3">
    <source>
        <dbReference type="SAM" id="Phobius"/>
    </source>
</evidence>
<evidence type="ECO:0000256" key="2">
    <source>
        <dbReference type="SAM" id="MobiDB-lite"/>
    </source>
</evidence>
<feature type="coiled-coil region" evidence="1">
    <location>
        <begin position="60"/>
        <end position="97"/>
    </location>
</feature>
<evidence type="ECO:0000313" key="4">
    <source>
        <dbReference type="EMBL" id="ADE76979.1"/>
    </source>
</evidence>
<evidence type="ECO:0000256" key="1">
    <source>
        <dbReference type="SAM" id="Coils"/>
    </source>
</evidence>
<dbReference type="OMA" id="WASYGVV"/>
<dbReference type="EMBL" id="BT123673">
    <property type="protein sequence ID" value="ADE76979.1"/>
    <property type="molecule type" value="mRNA"/>
</dbReference>